<name>A0A158ATA1_9BURK</name>
<comment type="caution">
    <text evidence="1">The sequence shown here is derived from an EMBL/GenBank/DDBJ whole genome shotgun (WGS) entry which is preliminary data.</text>
</comment>
<protein>
    <submittedName>
        <fullName evidence="1">Uncharacterized protein</fullName>
    </submittedName>
</protein>
<dbReference type="AlphaFoldDB" id="A0A158ATA1"/>
<sequence length="29" mass="3452">MCESIALNDKFDKRDKRPHAHAAWTEHFP</sequence>
<proteinExistence type="predicted"/>
<organism evidence="1 2">
    <name type="scientific">Caballeronia ptereochthonis</name>
    <dbReference type="NCBI Taxonomy" id="1777144"/>
    <lineage>
        <taxon>Bacteria</taxon>
        <taxon>Pseudomonadati</taxon>
        <taxon>Pseudomonadota</taxon>
        <taxon>Betaproteobacteria</taxon>
        <taxon>Burkholderiales</taxon>
        <taxon>Burkholderiaceae</taxon>
        <taxon>Caballeronia</taxon>
    </lineage>
</organism>
<reference evidence="1" key="1">
    <citation type="submission" date="2016-01" db="EMBL/GenBank/DDBJ databases">
        <authorList>
            <person name="Peeters C."/>
        </authorList>
    </citation>
    <scope>NUCLEOTIDE SEQUENCE [LARGE SCALE GENOMIC DNA]</scope>
    <source>
        <strain evidence="1">LMG 29326</strain>
    </source>
</reference>
<dbReference type="Proteomes" id="UP000054978">
    <property type="component" value="Unassembled WGS sequence"/>
</dbReference>
<evidence type="ECO:0000313" key="1">
    <source>
        <dbReference type="EMBL" id="SAK61241.1"/>
    </source>
</evidence>
<evidence type="ECO:0000313" key="2">
    <source>
        <dbReference type="Proteomes" id="UP000054978"/>
    </source>
</evidence>
<gene>
    <name evidence="1" type="ORF">AWB83_02345</name>
</gene>
<dbReference type="STRING" id="1777144.AWB83_02345"/>
<dbReference type="EMBL" id="FCOB02000009">
    <property type="protein sequence ID" value="SAK61241.1"/>
    <property type="molecule type" value="Genomic_DNA"/>
</dbReference>
<keyword evidence="2" id="KW-1185">Reference proteome</keyword>
<accession>A0A158ATA1</accession>